<sequence>MSFRSDGQRRYGHVPPVQYPVADQAQDQPSYPARRPSFNNGDDSSFFDQGQDQATPQGYPDASAPSVRGPDELFLTSPTDPSANRPSYGSANSAMSGYQHQFQAAAPPAPSHSTYNPQHFARSQSTSLPYHPQPPVQRYSSTSAGSNTAASPTNYTPAAYNPAAYASATSPQRAPTQHGYNNNYNQGYTSPTIPQAPIYGMSPASTYNQSFPQSAQAPARHDQPLPSPGFSSNASTTSQTPSYDPSYNQSYGNNYGNYASNGNSPAPAPYPTGTSQAPYPLQSHIPVGPAYSADPSSFYTRTSRSNSSTSPLHSPQIHSPGLQRHPTHAPLPSRPMDYVSEEATWEPDERRHENDQARYQEDIMHDIEAELGSINRHRPAPVNGGQFSDDELQQLRRYTTSSTTLNPTDSSNVSRFSSNASTNPRDNASSTFDYDDDDDDPEGTAGVLAMQQAEMDDRRFSTAAGGPGPYPYTEPVPVSTVSTVSTMNTLPPPAEEQSSDTDYGGMDLGLFSGGYAGNLAYGNSVASPPADQDENTQRPLPDPTTYPQPSYDAYEGAPAFKDAGVDYGDTGGLQPPTAHRLSFDEGDERVSLHSRQSTNDSPNKEEYPDIFYHPGLTNRPLPALPPAPSSDSGSMLSPQGSVNHRHSHGHSLSVDSRHMYPPEGPEAYYGASGSASPYPERSISLSSHSNTPQVHAPARSRTDAAEERRKLFKQMTQQQQQQYLTANHGNPQEGYESGTPSSMTFDMITLPSGRRRKFVPGKLTAADFGICTEPWALSGIAAWIREMADGEPDLKQKTVEEALVALFTVKVPTINVADAEVLSTTVVELLLEAQILIPEEEWVKFGPGTVSGVLWQLTGSGCYASKLHENESPGRCYSYHCMRTLKKANLDDLMLDETKVEGWAEFFKVTKEMVEGKPKKEVERQNVLHEIVTSEETYMNQLEVLRVLYRDQIQHAPSPIIAPNRVDKFVAVVFGKVDAVLDANKENLLAQLKYRQQEQGPWIVGFSDLFREWIRKARDVYIDYASQYPHASYLVRREKDRNIIFAKFLDEVRGHKRSTRLDWTHFLKTPITRGGKKFDVSKEPIPMPLLFLDSMNDDPISKQKGIAPLARGTGGSTPDNRLGKITSNGGDRPTLEHAATSSSIGSVSVSRLTPTMSNDSKDKILYPFKIKHLGHETYTLFATTPDKRADWVQKIIEAKTRHAKALFSQNAEPFRLRVLADSSFAYDSVSAIGKTAGVPVRGTPLDRAIRELEQVYGPGRAAPVCRAQVNCATGFTAYGKSIIAIGTDYGVYISDTTDPRGWTRTVQVNRVTQITVLEEFSVCLIIADRSLISYPLDVVAPVSNFPAPVHDNPRRAPQRLGKDVAFFASARMKERMLVFYKRKEGMHNTFKVLEPVFHKSSEKKSRLFGGRRPGGGATEAFRDYDEFYLPTECYSLNLFQSYIAISTAKGFELLTLDKKQPMSIPDLREPAIANIATRIRDQRPLGMFRLNDQEFLLAYEDCAVYVDKHGDVSRTLIMEYSGKQKKARGATMYGQYLLLFNEDYVEVRNAENGRLRQIIAGRDVKCLDYGVRGPTGGTSVSSTSWLPGQSQALGGQQQLGEESKSTVKISMSHPEIAGTQIVLEMLLNDGHTEKEPLKSAAPRFTNHRYPDAMHILHLTAVTLSALAARPVGASRPRNCPPLGPVFPPARAPRSHPRVVAALEALSRDLLSRAAGWNNTALSVGVETAIDHRDDDDDEERGPMLELHYSPPGARDVDGETVYRVGSVSKVFAVLGAEMLAARGDLHLDDKVGRWIGELKKGSEGGVAWDEVTVGSLATHMSGIGVDMFLDMVIFPGDWEALGLPPVKPADRPTCSGFRGTEPCSKDDLLAAYKSKRPPIYAPNHAPAYSNAGISLVGLVVEAAAGRPYDEAIRDLILEPAGMRSTTVGGTLDDDSTIFVPVNNTEWNDDIGIFDAAGGMFTTTHDLLAFARAILRHGFLSPGQTRRWLKPTSFTSGWGTSVGAPWEILRLEELLPSGRIVDAYTKGGDLAGYASALALVPDLGLAVTIMTAGPEMLPPSILLSRIFEGLVPALEAAARDEARQRYAGIYEDEATGSRMVLSVVEEGRGEGLLLTEWVMRGFNVLANLHRYSIQGINDTETPPREGQTLRMFPALVEMNGGTTEAWRAAMPPFTDDEAEELDGELAWRDGTCLSWLLADRATYNYLAVDHFDLIVGDDGGREAVAIRPKAFALELVRTKTGPVQLANEAVELSETLGLELETAPDERHVPVEL</sequence>
<feature type="compositionally biased region" description="Polar residues" evidence="2">
    <location>
        <begin position="203"/>
        <end position="216"/>
    </location>
</feature>
<feature type="region of interest" description="Disordered" evidence="2">
    <location>
        <begin position="1105"/>
        <end position="1140"/>
    </location>
</feature>
<dbReference type="InterPro" id="IPR012338">
    <property type="entry name" value="Beta-lactam/transpept-like"/>
</dbReference>
<accession>A0A0G4LYN4</accession>
<dbReference type="STRING" id="100787.A0A0G4LYN4"/>
<dbReference type="Pfam" id="PF00780">
    <property type="entry name" value="CNH"/>
    <property type="match status" value="1"/>
</dbReference>
<dbReference type="Proteomes" id="UP000044602">
    <property type="component" value="Unassembled WGS sequence"/>
</dbReference>
<feature type="domain" description="CNH" evidence="4">
    <location>
        <begin position="1266"/>
        <end position="1574"/>
    </location>
</feature>
<dbReference type="GO" id="GO:0005085">
    <property type="term" value="F:guanyl-nucleotide exchange factor activity"/>
    <property type="evidence" value="ECO:0007669"/>
    <property type="project" value="UniProtKB-KW"/>
</dbReference>
<feature type="compositionally biased region" description="Basic and acidic residues" evidence="2">
    <location>
        <begin position="700"/>
        <end position="709"/>
    </location>
</feature>
<evidence type="ECO:0000256" key="2">
    <source>
        <dbReference type="SAM" id="MobiDB-lite"/>
    </source>
</evidence>
<dbReference type="Gene3D" id="3.40.710.10">
    <property type="entry name" value="DD-peptidase/beta-lactamase superfamily"/>
    <property type="match status" value="1"/>
</dbReference>
<feature type="compositionally biased region" description="Low complexity" evidence="2">
    <location>
        <begin position="246"/>
        <end position="264"/>
    </location>
</feature>
<dbReference type="SMART" id="SM00036">
    <property type="entry name" value="CNH"/>
    <property type="match status" value="1"/>
</dbReference>
<dbReference type="InterPro" id="IPR000219">
    <property type="entry name" value="DH_dom"/>
</dbReference>
<feature type="compositionally biased region" description="Polar residues" evidence="2">
    <location>
        <begin position="422"/>
        <end position="432"/>
    </location>
</feature>
<evidence type="ECO:0000313" key="6">
    <source>
        <dbReference type="Proteomes" id="UP000044602"/>
    </source>
</evidence>
<dbReference type="Pfam" id="PF23582">
    <property type="entry name" value="WHD_RGF3"/>
    <property type="match status" value="1"/>
</dbReference>
<dbReference type="SUPFAM" id="SSF56601">
    <property type="entry name" value="beta-lactamase/transpeptidase-like"/>
    <property type="match status" value="1"/>
</dbReference>
<evidence type="ECO:0000313" key="5">
    <source>
        <dbReference type="EMBL" id="CRK27213.1"/>
    </source>
</evidence>
<dbReference type="PANTHER" id="PTHR46572">
    <property type="entry name" value="RHO1 GDP-GTP EXCHANGE PROTEIN 1-RELATED"/>
    <property type="match status" value="1"/>
</dbReference>
<keyword evidence="6" id="KW-1185">Reference proteome</keyword>
<feature type="compositionally biased region" description="Polar residues" evidence="2">
    <location>
        <begin position="229"/>
        <end position="245"/>
    </location>
</feature>
<feature type="region of interest" description="Disordered" evidence="2">
    <location>
        <begin position="483"/>
        <end position="504"/>
    </location>
</feature>
<dbReference type="Pfam" id="PF00621">
    <property type="entry name" value="RhoGEF"/>
    <property type="match status" value="1"/>
</dbReference>
<feature type="compositionally biased region" description="Low complexity" evidence="2">
    <location>
        <begin position="140"/>
        <end position="155"/>
    </location>
</feature>
<feature type="compositionally biased region" description="Low complexity" evidence="2">
    <location>
        <begin position="410"/>
        <end position="421"/>
    </location>
</feature>
<name>A0A0G4LYN4_VERLO</name>
<proteinExistence type="predicted"/>
<feature type="region of interest" description="Disordered" evidence="2">
    <location>
        <begin position="167"/>
        <end position="335"/>
    </location>
</feature>
<dbReference type="InterPro" id="IPR001180">
    <property type="entry name" value="CNH_dom"/>
</dbReference>
<feature type="domain" description="DH" evidence="3">
    <location>
        <begin position="923"/>
        <end position="1073"/>
    </location>
</feature>
<feature type="region of interest" description="Disordered" evidence="2">
    <location>
        <begin position="1"/>
        <end position="155"/>
    </location>
</feature>
<dbReference type="InterPro" id="IPR001466">
    <property type="entry name" value="Beta-lactam-related"/>
</dbReference>
<reference evidence="5 6" key="1">
    <citation type="submission" date="2015-05" db="EMBL/GenBank/DDBJ databases">
        <authorList>
            <person name="Wang D.B."/>
            <person name="Wang M."/>
        </authorList>
    </citation>
    <scope>NUCLEOTIDE SEQUENCE [LARGE SCALE GENOMIC DNA]</scope>
    <source>
        <strain evidence="5">VL1</strain>
    </source>
</reference>
<protein>
    <submittedName>
        <fullName evidence="5">Uncharacterized protein</fullName>
    </submittedName>
</protein>
<keyword evidence="1" id="KW-0344">Guanine-nucleotide releasing factor</keyword>
<dbReference type="PROSITE" id="PS50219">
    <property type="entry name" value="CNH"/>
    <property type="match status" value="1"/>
</dbReference>
<gene>
    <name evidence="5" type="ORF">BN1708_014725</name>
</gene>
<feature type="compositionally biased region" description="Polar residues" evidence="2">
    <location>
        <begin position="631"/>
        <end position="642"/>
    </location>
</feature>
<feature type="region of interest" description="Disordered" evidence="2">
    <location>
        <begin position="522"/>
        <end position="710"/>
    </location>
</feature>
<feature type="compositionally biased region" description="Polar residues" evidence="2">
    <location>
        <begin position="76"/>
        <end position="102"/>
    </location>
</feature>
<dbReference type="Pfam" id="PF00144">
    <property type="entry name" value="Beta-lactamase"/>
    <property type="match status" value="1"/>
</dbReference>
<feature type="compositionally biased region" description="Low complexity" evidence="2">
    <location>
        <begin position="296"/>
        <end position="310"/>
    </location>
</feature>
<evidence type="ECO:0000259" key="4">
    <source>
        <dbReference type="PROSITE" id="PS50219"/>
    </source>
</evidence>
<dbReference type="InterPro" id="IPR052233">
    <property type="entry name" value="Rho-type_GEFs"/>
</dbReference>
<dbReference type="Gene3D" id="1.20.900.10">
    <property type="entry name" value="Dbl homology (DH) domain"/>
    <property type="match status" value="1"/>
</dbReference>
<dbReference type="SUPFAM" id="SSF48065">
    <property type="entry name" value="DBL homology domain (DH-domain)"/>
    <property type="match status" value="1"/>
</dbReference>
<dbReference type="InterPro" id="IPR057283">
    <property type="entry name" value="RGF3_WH"/>
</dbReference>
<feature type="region of interest" description="Disordered" evidence="2">
    <location>
        <begin position="401"/>
        <end position="444"/>
    </location>
</feature>
<feature type="compositionally biased region" description="Polar residues" evidence="2">
    <location>
        <begin position="111"/>
        <end position="128"/>
    </location>
</feature>
<dbReference type="PANTHER" id="PTHR46572:SF1">
    <property type="entry name" value="RHO1 GUANINE NUCLEOTIDE EXCHANGE FACTOR TUS1"/>
    <property type="match status" value="1"/>
</dbReference>
<organism evidence="5 6">
    <name type="scientific">Verticillium longisporum</name>
    <name type="common">Verticillium dahliae var. longisporum</name>
    <dbReference type="NCBI Taxonomy" id="100787"/>
    <lineage>
        <taxon>Eukaryota</taxon>
        <taxon>Fungi</taxon>
        <taxon>Dikarya</taxon>
        <taxon>Ascomycota</taxon>
        <taxon>Pezizomycotina</taxon>
        <taxon>Sordariomycetes</taxon>
        <taxon>Hypocreomycetidae</taxon>
        <taxon>Glomerellales</taxon>
        <taxon>Plectosphaerellaceae</taxon>
        <taxon>Verticillium</taxon>
    </lineage>
</organism>
<feature type="compositionally biased region" description="Polar residues" evidence="2">
    <location>
        <begin position="683"/>
        <end position="693"/>
    </location>
</feature>
<feature type="compositionally biased region" description="Low complexity" evidence="2">
    <location>
        <begin position="41"/>
        <end position="53"/>
    </location>
</feature>
<evidence type="ECO:0000256" key="1">
    <source>
        <dbReference type="ARBA" id="ARBA00022658"/>
    </source>
</evidence>
<dbReference type="InterPro" id="IPR058664">
    <property type="entry name" value="ARB_00930-like_C"/>
</dbReference>
<feature type="compositionally biased region" description="Acidic residues" evidence="2">
    <location>
        <begin position="433"/>
        <end position="442"/>
    </location>
</feature>
<dbReference type="SUPFAM" id="SSF50729">
    <property type="entry name" value="PH domain-like"/>
    <property type="match status" value="1"/>
</dbReference>
<evidence type="ECO:0000259" key="3">
    <source>
        <dbReference type="PROSITE" id="PS50010"/>
    </source>
</evidence>
<dbReference type="InterPro" id="IPR035899">
    <property type="entry name" value="DBL_dom_sf"/>
</dbReference>
<dbReference type="Pfam" id="PF26335">
    <property type="entry name" value="ARB_00930_C"/>
    <property type="match status" value="1"/>
</dbReference>
<dbReference type="PROSITE" id="PS50010">
    <property type="entry name" value="DH_2"/>
    <property type="match status" value="1"/>
</dbReference>
<dbReference type="SMART" id="SM00325">
    <property type="entry name" value="RhoGEF"/>
    <property type="match status" value="1"/>
</dbReference>
<dbReference type="EMBL" id="CVQH01020341">
    <property type="protein sequence ID" value="CRK27213.1"/>
    <property type="molecule type" value="Genomic_DNA"/>
</dbReference>